<dbReference type="AlphaFoldDB" id="A0A255YVJ4"/>
<name>A0A255YVJ4_9FLAO</name>
<organism evidence="1 2">
    <name type="scientific">Flavobacterium cyanobacteriorum</name>
    <dbReference type="NCBI Taxonomy" id="2022802"/>
    <lineage>
        <taxon>Bacteria</taxon>
        <taxon>Pseudomonadati</taxon>
        <taxon>Bacteroidota</taxon>
        <taxon>Flavobacteriia</taxon>
        <taxon>Flavobacteriales</taxon>
        <taxon>Flavobacteriaceae</taxon>
        <taxon>Flavobacterium</taxon>
    </lineage>
</organism>
<gene>
    <name evidence="1" type="ORF">CHU92_12800</name>
</gene>
<evidence type="ECO:0000313" key="1">
    <source>
        <dbReference type="EMBL" id="OYQ33266.1"/>
    </source>
</evidence>
<sequence>MFIGYINAVYKNQIYNYGKRLMYEFMIPQPSKMHRLGTDAVKNVPTSNIQTITEPKELSELFVYNSASINDYNYMRIASEYNVVIDAPPAPTLSIGKAYKGTGTQGSSSSDFNDLKIPEGYTLAEVSYKYSHCHGANRNLSANLIIGSTFSRLIWGSNQGHGMANLVTGSHNVRWLADKFIDTVPVSVIGWDIGTFSLNVTALVERTPKAYQDWQTKAYDAIVKGYETKLQEYYDWLNRDIAEENESFGTNPLFYREIEQITLKRNCLAYLLNDDEMGQSYYTGNSFTNYAVTRNQDMDNYASLAKFMEQAFEWNLMSYSFYPYYWGKQSDWVQLYRSETDDPIFRDFMQAGMARVIVSVRPGFEDAVMHYMNFGEIWNGGAMPVIGDPLYMSIVDELKEQEYVVEETWETVVPTSLIGLQEEGVSVRGGGLPCGDGCEEDTPTQFIENRNKITPELPPVQSN</sequence>
<keyword evidence="2" id="KW-1185">Reference proteome</keyword>
<proteinExistence type="predicted"/>
<dbReference type="Proteomes" id="UP000216605">
    <property type="component" value="Unassembled WGS sequence"/>
</dbReference>
<protein>
    <submittedName>
        <fullName evidence="1">Uncharacterized protein</fullName>
    </submittedName>
</protein>
<evidence type="ECO:0000313" key="2">
    <source>
        <dbReference type="Proteomes" id="UP000216605"/>
    </source>
</evidence>
<reference evidence="1 2" key="1">
    <citation type="submission" date="2017-07" db="EMBL/GenBank/DDBJ databases">
        <title>Flavobacterium cyanobacteriorum sp. nov., isolated from cyanobacterial aggregates in a eutrophic lake.</title>
        <authorList>
            <person name="Cai H."/>
        </authorList>
    </citation>
    <scope>NUCLEOTIDE SEQUENCE [LARGE SCALE GENOMIC DNA]</scope>
    <source>
        <strain evidence="1 2">TH021</strain>
    </source>
</reference>
<dbReference type="EMBL" id="NOXV01000299">
    <property type="protein sequence ID" value="OYQ33266.1"/>
    <property type="molecule type" value="Genomic_DNA"/>
</dbReference>
<accession>A0A255YVJ4</accession>
<comment type="caution">
    <text evidence="1">The sequence shown here is derived from an EMBL/GenBank/DDBJ whole genome shotgun (WGS) entry which is preliminary data.</text>
</comment>